<protein>
    <submittedName>
        <fullName evidence="1">Uncharacterized protein</fullName>
    </submittedName>
</protein>
<dbReference type="Proteomes" id="UP000831113">
    <property type="component" value="Chromosome"/>
</dbReference>
<accession>A0ABY4D3Z5</accession>
<dbReference type="EMBL" id="CP094669">
    <property type="protein sequence ID" value="UOG76659.1"/>
    <property type="molecule type" value="Genomic_DNA"/>
</dbReference>
<gene>
    <name evidence="1" type="ORF">MTX78_08655</name>
</gene>
<evidence type="ECO:0000313" key="1">
    <source>
        <dbReference type="EMBL" id="UOG76659.1"/>
    </source>
</evidence>
<evidence type="ECO:0000313" key="2">
    <source>
        <dbReference type="Proteomes" id="UP000831113"/>
    </source>
</evidence>
<sequence length="53" mass="5720">MKNAIIIFPPLFVVLPRQGGKTHTDSPLLFQAEGSFEAKTSATTEVRPLYSGG</sequence>
<reference evidence="1 2" key="1">
    <citation type="submission" date="2022-03" db="EMBL/GenBank/DDBJ databases">
        <title>Hymenobactersp. isolated from the air.</title>
        <authorList>
            <person name="Won M."/>
            <person name="Kwon S.-W."/>
        </authorList>
    </citation>
    <scope>NUCLEOTIDE SEQUENCE [LARGE SCALE GENOMIC DNA]</scope>
    <source>
        <strain evidence="1 2">KACC 21982</strain>
    </source>
</reference>
<organism evidence="1 2">
    <name type="scientific">Hymenobacter tibetensis</name>
    <dbReference type="NCBI Taxonomy" id="497967"/>
    <lineage>
        <taxon>Bacteria</taxon>
        <taxon>Pseudomonadati</taxon>
        <taxon>Bacteroidota</taxon>
        <taxon>Cytophagia</taxon>
        <taxon>Cytophagales</taxon>
        <taxon>Hymenobacteraceae</taxon>
        <taxon>Hymenobacter</taxon>
    </lineage>
</organism>
<dbReference type="RefSeq" id="WP_243801753.1">
    <property type="nucleotide sequence ID" value="NZ_CP094669.1"/>
</dbReference>
<keyword evidence="2" id="KW-1185">Reference proteome</keyword>
<name>A0ABY4D3Z5_9BACT</name>
<proteinExistence type="predicted"/>